<evidence type="ECO:0000256" key="2">
    <source>
        <dbReference type="SAM" id="Phobius"/>
    </source>
</evidence>
<feature type="transmembrane region" description="Helical" evidence="2">
    <location>
        <begin position="524"/>
        <end position="542"/>
    </location>
</feature>
<dbReference type="STRING" id="105984.A0A427XUX1"/>
<comment type="caution">
    <text evidence="7">The sequence shown here is derived from an EMBL/GenBank/DDBJ whole genome shotgun (WGS) entry which is preliminary data.</text>
</comment>
<dbReference type="PANTHER" id="PTHR14859">
    <property type="entry name" value="CALCOFLUOR WHITE HYPERSENSITIVE PROTEIN PRECURSOR"/>
    <property type="match status" value="1"/>
</dbReference>
<dbReference type="GO" id="GO:0005783">
    <property type="term" value="C:endoplasmic reticulum"/>
    <property type="evidence" value="ECO:0007669"/>
    <property type="project" value="TreeGrafter"/>
</dbReference>
<dbReference type="AlphaFoldDB" id="A0A427XUX1"/>
<dbReference type="Proteomes" id="UP000279236">
    <property type="component" value="Unassembled WGS sequence"/>
</dbReference>
<dbReference type="FunFam" id="3.60.10.10:FF:000100">
    <property type="entry name" value="Unplaced genomic scaffold supercont2.12, whole genome shotgun sequence"/>
    <property type="match status" value="1"/>
</dbReference>
<dbReference type="GO" id="GO:0006506">
    <property type="term" value="P:GPI anchor biosynthetic process"/>
    <property type="evidence" value="ECO:0007669"/>
    <property type="project" value="TreeGrafter"/>
</dbReference>
<feature type="domain" description="PGAP2IP second transmembrane" evidence="4">
    <location>
        <begin position="521"/>
        <end position="690"/>
    </location>
</feature>
<dbReference type="OrthoDB" id="68581at2759"/>
<feature type="region of interest" description="Disordered" evidence="1">
    <location>
        <begin position="100"/>
        <end position="144"/>
    </location>
</feature>
<dbReference type="Pfam" id="PF23226">
    <property type="entry name" value="Exo_endo_phos_PGAP2IP"/>
    <property type="match status" value="1"/>
</dbReference>
<dbReference type="GeneID" id="39592175"/>
<feature type="compositionally biased region" description="Polar residues" evidence="1">
    <location>
        <begin position="102"/>
        <end position="114"/>
    </location>
</feature>
<dbReference type="SUPFAM" id="SSF56219">
    <property type="entry name" value="DNase I-like"/>
    <property type="match status" value="1"/>
</dbReference>
<feature type="transmembrane region" description="Helical" evidence="2">
    <location>
        <begin position="325"/>
        <end position="343"/>
    </location>
</feature>
<keyword evidence="8" id="KW-1185">Reference proteome</keyword>
<dbReference type="Pfam" id="PF23022">
    <property type="entry name" value="6TM_1st_PGAP2IP"/>
    <property type="match status" value="1"/>
</dbReference>
<dbReference type="InterPro" id="IPR057315">
    <property type="entry name" value="Exo_endo_phos_PGAP2IP_C"/>
</dbReference>
<gene>
    <name evidence="7" type="ORF">EHS24_007632</name>
</gene>
<feature type="domain" description="CWH43-like N-terminal" evidence="3">
    <location>
        <begin position="10"/>
        <end position="271"/>
    </location>
</feature>
<feature type="domain" description="PGAP2IP C-terminal nuclease-like" evidence="6">
    <location>
        <begin position="751"/>
        <end position="981"/>
    </location>
</feature>
<dbReference type="GO" id="GO:0016020">
    <property type="term" value="C:membrane"/>
    <property type="evidence" value="ECO:0007669"/>
    <property type="project" value="GOC"/>
</dbReference>
<dbReference type="PANTHER" id="PTHR14859:SF1">
    <property type="entry name" value="PGAP2-INTERACTING PROTEIN"/>
    <property type="match status" value="1"/>
</dbReference>
<dbReference type="RefSeq" id="XP_028476872.1">
    <property type="nucleotide sequence ID" value="XM_028622979.1"/>
</dbReference>
<evidence type="ECO:0000313" key="7">
    <source>
        <dbReference type="EMBL" id="RSH82640.1"/>
    </source>
</evidence>
<feature type="transmembrane region" description="Helical" evidence="2">
    <location>
        <begin position="672"/>
        <end position="693"/>
    </location>
</feature>
<evidence type="ECO:0000313" key="8">
    <source>
        <dbReference type="Proteomes" id="UP000279236"/>
    </source>
</evidence>
<feature type="domain" description="PGAP2IP first transmembrane" evidence="5">
    <location>
        <begin position="337"/>
        <end position="492"/>
    </location>
</feature>
<dbReference type="InterPro" id="IPR036691">
    <property type="entry name" value="Endo/exonu/phosph_ase_sf"/>
</dbReference>
<evidence type="ECO:0000259" key="4">
    <source>
        <dbReference type="Pfam" id="PF23021"/>
    </source>
</evidence>
<keyword evidence="2" id="KW-1133">Transmembrane helix</keyword>
<dbReference type="Gene3D" id="3.60.10.10">
    <property type="entry name" value="Endonuclease/exonuclease/phosphatase"/>
    <property type="match status" value="1"/>
</dbReference>
<organism evidence="7 8">
    <name type="scientific">Apiotrichum porosum</name>
    <dbReference type="NCBI Taxonomy" id="105984"/>
    <lineage>
        <taxon>Eukaryota</taxon>
        <taxon>Fungi</taxon>
        <taxon>Dikarya</taxon>
        <taxon>Basidiomycota</taxon>
        <taxon>Agaricomycotina</taxon>
        <taxon>Tremellomycetes</taxon>
        <taxon>Trichosporonales</taxon>
        <taxon>Trichosporonaceae</taxon>
        <taxon>Apiotrichum</taxon>
    </lineage>
</organism>
<feature type="transmembrane region" description="Helical" evidence="2">
    <location>
        <begin position="411"/>
        <end position="429"/>
    </location>
</feature>
<evidence type="ECO:0000259" key="5">
    <source>
        <dbReference type="Pfam" id="PF23022"/>
    </source>
</evidence>
<protein>
    <recommendedName>
        <fullName evidence="9">Calcofluor white hypersensitive protein</fullName>
    </recommendedName>
</protein>
<keyword evidence="2" id="KW-0472">Membrane</keyword>
<sequence>MATLLALPAGLVPRAHTSLSALAFVTALFLGWAAGLWEQLCENAVSAWPVEWFPSVSATIGDHAAPRAPFHILIALTAGPRFALLGLQWIAHRYPPVGSRGHTGNSAASSSAVQTGADSTRRRTRSASAKLDNGNGNESTADEADLAPAPRGLVDVEVCCGLARTFCCGGWMFITSRDQHDLHDLFMIVYLVLNVPWMVLSTLHSTNDRARRWRIATGLGFLASIPPLIYLFIEHSVKHVPGAYTRYAFFEWSLVFWDVAFDAGCMFELDHLQLLIVDTTRAENGKTGSPSTGSLFLAPTAKRPRAPADWTALPSPESQIPHRALLAWFSDVWFATAFWTMFTSVSVQLFYWSVWSLALTGSELAIFVNIQPFMFSRRGSREFNTSRDGIFTNRAILYIVGLGCYKLPNNAARFLCAVIAVWCGWAAFLGDSFRLRGSLEAYANAKIFLTGLLLSMVLKYANHSNNPFWPILDESSGGWNKTGLLISALALAETYYRPNKFFAAPPTDVKDKPTAVTTTRTQRLCFAFGIGSLFNLLQTFVMDGGTIISWTWTGFPVTGPTLHPWGGVVIAVASLGLAIDLPVLEPKFWFASAPAAVGLVYYPDWIGFIGGLFLVFHIVTITPTLLRAATAMPPNTWGQAMCWNAFLDVAAVFTVAYAFVPYGWILRERTDIIMLILLLPIPAALWAASKLSLPGKADLQARSVSRVALSSKWTKISAILLAGAALGLGYERNLASASQTNKPVPYYPDHNILTGGIFTVHFGIDEPGRDSQRRIAQLIDEMQVDVLGMLETDLHRFVYGNRDLTRYIAEELGYYVDLGPGPNQHTWGACLLSKFPILNSTHHLLPSPSGELAPAIHATLDVHGQKVNVIVSHNGQEEDPVDRELQTTELARLLHETGDTPTMFLGYLITHLGDEAPSPYGILFNDHTGLIDIETLDSWRWCEYLGFRNLWRIAYARLEHSDVTDTELQVGKFILPLPGTKAEYNSKDELYWHIGEDDVPEPWRLPSMFRGDGVRGHSYRIWNGPLYYNPPYHSGVREYGWGNNTQWPPSYTGNYRNS</sequence>
<keyword evidence="2" id="KW-0812">Transmembrane</keyword>
<feature type="transmembrane region" description="Helical" evidence="2">
    <location>
        <begin position="215"/>
        <end position="233"/>
    </location>
</feature>
<evidence type="ECO:0000256" key="1">
    <source>
        <dbReference type="SAM" id="MobiDB-lite"/>
    </source>
</evidence>
<feature type="transmembrane region" description="Helical" evidence="2">
    <location>
        <begin position="608"/>
        <end position="629"/>
    </location>
</feature>
<dbReference type="Pfam" id="PF23021">
    <property type="entry name" value="6TM_2nd_PGAP2IP"/>
    <property type="match status" value="1"/>
</dbReference>
<dbReference type="InterPro" id="IPR019402">
    <property type="entry name" value="CWH43_N"/>
</dbReference>
<evidence type="ECO:0008006" key="9">
    <source>
        <dbReference type="Google" id="ProtNLM"/>
    </source>
</evidence>
<proteinExistence type="predicted"/>
<dbReference type="InterPro" id="IPR053912">
    <property type="entry name" value="PGAP2IP_TM_1nd"/>
</dbReference>
<dbReference type="Pfam" id="PF10277">
    <property type="entry name" value="Frag1"/>
    <property type="match status" value="1"/>
</dbReference>
<dbReference type="GO" id="GO:0031505">
    <property type="term" value="P:fungal-type cell wall organization"/>
    <property type="evidence" value="ECO:0007669"/>
    <property type="project" value="TreeGrafter"/>
</dbReference>
<dbReference type="InterPro" id="IPR051916">
    <property type="entry name" value="GPI-anchor_lipid_remodeler"/>
</dbReference>
<accession>A0A427XUX1</accession>
<feature type="transmembrane region" description="Helical" evidence="2">
    <location>
        <begin position="562"/>
        <end position="579"/>
    </location>
</feature>
<dbReference type="EMBL" id="RSCE01000005">
    <property type="protein sequence ID" value="RSH82640.1"/>
    <property type="molecule type" value="Genomic_DNA"/>
</dbReference>
<reference evidence="7 8" key="1">
    <citation type="submission" date="2018-11" db="EMBL/GenBank/DDBJ databases">
        <title>Genome sequence of Apiotrichum porosum DSM 27194.</title>
        <authorList>
            <person name="Aliyu H."/>
            <person name="Gorte O."/>
            <person name="Ochsenreither K."/>
        </authorList>
    </citation>
    <scope>NUCLEOTIDE SEQUENCE [LARGE SCALE GENOMIC DNA]</scope>
    <source>
        <strain evidence="7 8">DSM 27194</strain>
    </source>
</reference>
<dbReference type="InterPro" id="IPR053911">
    <property type="entry name" value="PGAP2IP_TM_2nd"/>
</dbReference>
<evidence type="ECO:0000259" key="3">
    <source>
        <dbReference type="Pfam" id="PF10277"/>
    </source>
</evidence>
<feature type="transmembrane region" description="Helical" evidence="2">
    <location>
        <begin position="185"/>
        <end position="203"/>
    </location>
</feature>
<feature type="transmembrane region" description="Helical" evidence="2">
    <location>
        <begin position="641"/>
        <end position="660"/>
    </location>
</feature>
<name>A0A427XUX1_9TREE</name>
<evidence type="ECO:0000259" key="6">
    <source>
        <dbReference type="Pfam" id="PF23226"/>
    </source>
</evidence>